<name>A0ABQ8TMP3_PERAM</name>
<dbReference type="EMBL" id="JAJSOF020000005">
    <property type="protein sequence ID" value="KAJ4447563.1"/>
    <property type="molecule type" value="Genomic_DNA"/>
</dbReference>
<keyword evidence="3" id="KW-1185">Reference proteome</keyword>
<comment type="caution">
    <text evidence="2">The sequence shown here is derived from an EMBL/GenBank/DDBJ whole genome shotgun (WGS) entry which is preliminary data.</text>
</comment>
<proteinExistence type="predicted"/>
<evidence type="ECO:0000313" key="3">
    <source>
        <dbReference type="Proteomes" id="UP001148838"/>
    </source>
</evidence>
<gene>
    <name evidence="2" type="ORF">ANN_09570</name>
</gene>
<evidence type="ECO:0000256" key="1">
    <source>
        <dbReference type="SAM" id="MobiDB-lite"/>
    </source>
</evidence>
<dbReference type="Proteomes" id="UP001148838">
    <property type="component" value="Unassembled WGS sequence"/>
</dbReference>
<sequence>MGDSRNAYRVLVGRPEGKRPLRRQRRRWEDHIKMDLREVGYDDRSELLIKKIRREGVCAGDEKLESPEKNRPRELLIIVDDVNRCILRRKIQEFYTVQKEVSTLKKLLKLARGVIISNVGEKNYGNDDDDDDDDDDDSSNDLVRDSPQRAKPHYQTVRLTFTCLRRGE</sequence>
<reference evidence="2 3" key="1">
    <citation type="journal article" date="2022" name="Allergy">
        <title>Genome assembly and annotation of Periplaneta americana reveal a comprehensive cockroach allergen profile.</title>
        <authorList>
            <person name="Wang L."/>
            <person name="Xiong Q."/>
            <person name="Saelim N."/>
            <person name="Wang L."/>
            <person name="Nong W."/>
            <person name="Wan A.T."/>
            <person name="Shi M."/>
            <person name="Liu X."/>
            <person name="Cao Q."/>
            <person name="Hui J.H.L."/>
            <person name="Sookrung N."/>
            <person name="Leung T.F."/>
            <person name="Tungtrongchitr A."/>
            <person name="Tsui S.K.W."/>
        </authorList>
    </citation>
    <scope>NUCLEOTIDE SEQUENCE [LARGE SCALE GENOMIC DNA]</scope>
    <source>
        <strain evidence="2">PWHHKU_190912</strain>
    </source>
</reference>
<organism evidence="2 3">
    <name type="scientific">Periplaneta americana</name>
    <name type="common">American cockroach</name>
    <name type="synonym">Blatta americana</name>
    <dbReference type="NCBI Taxonomy" id="6978"/>
    <lineage>
        <taxon>Eukaryota</taxon>
        <taxon>Metazoa</taxon>
        <taxon>Ecdysozoa</taxon>
        <taxon>Arthropoda</taxon>
        <taxon>Hexapoda</taxon>
        <taxon>Insecta</taxon>
        <taxon>Pterygota</taxon>
        <taxon>Neoptera</taxon>
        <taxon>Polyneoptera</taxon>
        <taxon>Dictyoptera</taxon>
        <taxon>Blattodea</taxon>
        <taxon>Blattoidea</taxon>
        <taxon>Blattidae</taxon>
        <taxon>Blattinae</taxon>
        <taxon>Periplaneta</taxon>
    </lineage>
</organism>
<feature type="compositionally biased region" description="Acidic residues" evidence="1">
    <location>
        <begin position="126"/>
        <end position="139"/>
    </location>
</feature>
<protein>
    <submittedName>
        <fullName evidence="2">Uncharacterized protein</fullName>
    </submittedName>
</protein>
<feature type="region of interest" description="Disordered" evidence="1">
    <location>
        <begin position="121"/>
        <end position="152"/>
    </location>
</feature>
<evidence type="ECO:0000313" key="2">
    <source>
        <dbReference type="EMBL" id="KAJ4447563.1"/>
    </source>
</evidence>
<accession>A0ABQ8TMP3</accession>